<dbReference type="InterPro" id="IPR016181">
    <property type="entry name" value="Acyl_CoA_acyltransferase"/>
</dbReference>
<dbReference type="InterPro" id="IPR024320">
    <property type="entry name" value="LPG_synthase_C"/>
</dbReference>
<dbReference type="EMBL" id="JBBKZU010000002">
    <property type="protein sequence ID" value="MEJ8810369.1"/>
    <property type="molecule type" value="Genomic_DNA"/>
</dbReference>
<sequence length="289" mass="32650">MTSLPLALDMQGPIEAALARLREGSAEQCLSERTFSNLYLFRQAHDYRYLPGEWPCISGRTYDGVRHLMPLFSPADAPVDVLRALLEGHDCLYPLARRETERLPPGLFNQTDSPDDADYLYTARQFTDYPGRALAHKRSQIRQLVQTHRLIAKPFDDSQSAAAREVLQGWMKHKGKSAGEADEQACIEAIAHAARFGLEGFVHFAEGLPVGFVLAQALQPGVYAMRFAKGLDTHIGIYPYMFQHFCRHFARAVDWLNFEQDMGLAGFRRSKRSYGPAALIPKLRVRLRV</sequence>
<dbReference type="Proteomes" id="UP001365846">
    <property type="component" value="Unassembled WGS sequence"/>
</dbReference>
<name>A0ABU8V9N6_9BURK</name>
<feature type="domain" description="Phosphatidylglycerol lysyltransferase C-terminal" evidence="1">
    <location>
        <begin position="31"/>
        <end position="282"/>
    </location>
</feature>
<evidence type="ECO:0000259" key="1">
    <source>
        <dbReference type="Pfam" id="PF09924"/>
    </source>
</evidence>
<comment type="caution">
    <text evidence="2">The sequence shown here is derived from an EMBL/GenBank/DDBJ whole genome shotgun (WGS) entry which is preliminary data.</text>
</comment>
<dbReference type="Pfam" id="PF09924">
    <property type="entry name" value="LPG_synthase_C"/>
    <property type="match status" value="1"/>
</dbReference>
<evidence type="ECO:0000313" key="3">
    <source>
        <dbReference type="Proteomes" id="UP001365846"/>
    </source>
</evidence>
<keyword evidence="3" id="KW-1185">Reference proteome</keyword>
<reference evidence="2 3" key="1">
    <citation type="submission" date="2024-03" db="EMBL/GenBank/DDBJ databases">
        <title>Novel species of the genus Variovorax.</title>
        <authorList>
            <person name="Liu Q."/>
            <person name="Xin Y.-H."/>
        </authorList>
    </citation>
    <scope>NUCLEOTIDE SEQUENCE [LARGE SCALE GENOMIC DNA]</scope>
    <source>
        <strain evidence="2 3">KACC 18899</strain>
    </source>
</reference>
<protein>
    <submittedName>
        <fullName evidence="2">Phosphatidylglycerol lysyltransferase domain-containing protein</fullName>
    </submittedName>
</protein>
<evidence type="ECO:0000313" key="2">
    <source>
        <dbReference type="EMBL" id="MEJ8810369.1"/>
    </source>
</evidence>
<dbReference type="SUPFAM" id="SSF55729">
    <property type="entry name" value="Acyl-CoA N-acyltransferases (Nat)"/>
    <property type="match status" value="2"/>
</dbReference>
<dbReference type="PANTHER" id="PTHR41373:SF1">
    <property type="entry name" value="PHOSPHATIDYLGLYCEROL LYSYLTRANSFERASE C-TERMINAL DOMAIN-CONTAINING PROTEIN"/>
    <property type="match status" value="1"/>
</dbReference>
<accession>A0ABU8V9N6</accession>
<proteinExistence type="predicted"/>
<dbReference type="RefSeq" id="WP_340355695.1">
    <property type="nucleotide sequence ID" value="NZ_JBBKZU010000002.1"/>
</dbReference>
<organism evidence="2 3">
    <name type="scientific">Variovorax ureilyticus</name>
    <dbReference type="NCBI Taxonomy" id="1836198"/>
    <lineage>
        <taxon>Bacteria</taxon>
        <taxon>Pseudomonadati</taxon>
        <taxon>Pseudomonadota</taxon>
        <taxon>Betaproteobacteria</taxon>
        <taxon>Burkholderiales</taxon>
        <taxon>Comamonadaceae</taxon>
        <taxon>Variovorax</taxon>
    </lineage>
</organism>
<gene>
    <name evidence="2" type="ORF">WKW77_04770</name>
</gene>
<dbReference type="InterPro" id="IPR016732">
    <property type="entry name" value="UCP018688"/>
</dbReference>
<dbReference type="PANTHER" id="PTHR41373">
    <property type="entry name" value="DUF2156 DOMAIN-CONTAINING PROTEIN"/>
    <property type="match status" value="1"/>
</dbReference>
<dbReference type="Gene3D" id="3.40.630.30">
    <property type="match status" value="1"/>
</dbReference>